<feature type="region of interest" description="Disordered" evidence="1">
    <location>
        <begin position="37"/>
        <end position="62"/>
    </location>
</feature>
<organism evidence="2">
    <name type="scientific">Thermorudis sp</name>
    <dbReference type="NCBI Taxonomy" id="1969470"/>
    <lineage>
        <taxon>Bacteria</taxon>
        <taxon>Pseudomonadati</taxon>
        <taxon>Thermomicrobiota</taxon>
        <taxon>Thermomicrobia</taxon>
        <taxon>Thermomicrobia incertae sedis</taxon>
        <taxon>Thermorudis</taxon>
    </lineage>
</organism>
<dbReference type="AlphaFoldDB" id="A0A7C2WK27"/>
<feature type="compositionally biased region" description="Basic and acidic residues" evidence="1">
    <location>
        <begin position="51"/>
        <end position="62"/>
    </location>
</feature>
<dbReference type="EMBL" id="DSID01000649">
    <property type="protein sequence ID" value="HEX71284.1"/>
    <property type="molecule type" value="Genomic_DNA"/>
</dbReference>
<comment type="caution">
    <text evidence="2">The sequence shown here is derived from an EMBL/GenBank/DDBJ whole genome shotgun (WGS) entry which is preliminary data.</text>
</comment>
<evidence type="ECO:0000256" key="1">
    <source>
        <dbReference type="SAM" id="MobiDB-lite"/>
    </source>
</evidence>
<sequence length="62" mass="6998">MGGTLLAPVRRALREEERERERAALQRLADEVQALRQLVARSTPTEPAEGSTERRERSRPSG</sequence>
<reference evidence="2" key="1">
    <citation type="journal article" date="2020" name="mSystems">
        <title>Genome- and Community-Level Interaction Insights into Carbon Utilization and Element Cycling Functions of Hydrothermarchaeota in Hydrothermal Sediment.</title>
        <authorList>
            <person name="Zhou Z."/>
            <person name="Liu Y."/>
            <person name="Xu W."/>
            <person name="Pan J."/>
            <person name="Luo Z.H."/>
            <person name="Li M."/>
        </authorList>
    </citation>
    <scope>NUCLEOTIDE SEQUENCE [LARGE SCALE GENOMIC DNA]</scope>
    <source>
        <strain evidence="2">SpSt-192</strain>
    </source>
</reference>
<proteinExistence type="predicted"/>
<evidence type="ECO:0000313" key="2">
    <source>
        <dbReference type="EMBL" id="HEX71284.1"/>
    </source>
</evidence>
<protein>
    <submittedName>
        <fullName evidence="2">Uncharacterized protein</fullName>
    </submittedName>
</protein>
<name>A0A7C2WK27_9BACT</name>
<gene>
    <name evidence="2" type="ORF">ENP13_08595</name>
</gene>
<accession>A0A7C2WK27</accession>